<dbReference type="Pfam" id="PF01243">
    <property type="entry name" value="PNPOx_N"/>
    <property type="match status" value="1"/>
</dbReference>
<dbReference type="GO" id="GO:0070967">
    <property type="term" value="F:coenzyme F420 binding"/>
    <property type="evidence" value="ECO:0007669"/>
    <property type="project" value="TreeGrafter"/>
</dbReference>
<accession>A0A2S0WYH5</accession>
<dbReference type="InterPro" id="IPR011576">
    <property type="entry name" value="Pyridox_Oxase_N"/>
</dbReference>
<organism evidence="3 4">
    <name type="scientific">Agromyces badenianii</name>
    <dbReference type="NCBI Taxonomy" id="2080742"/>
    <lineage>
        <taxon>Bacteria</taxon>
        <taxon>Bacillati</taxon>
        <taxon>Actinomycetota</taxon>
        <taxon>Actinomycetes</taxon>
        <taxon>Micrococcales</taxon>
        <taxon>Microbacteriaceae</taxon>
        <taxon>Agromyces</taxon>
    </lineage>
</organism>
<dbReference type="KEGG" id="agm:DCE93_12410"/>
<dbReference type="Proteomes" id="UP000244729">
    <property type="component" value="Chromosome"/>
</dbReference>
<keyword evidence="4" id="KW-1185">Reference proteome</keyword>
<dbReference type="GO" id="GO:0016627">
    <property type="term" value="F:oxidoreductase activity, acting on the CH-CH group of donors"/>
    <property type="evidence" value="ECO:0007669"/>
    <property type="project" value="TreeGrafter"/>
</dbReference>
<evidence type="ECO:0000259" key="2">
    <source>
        <dbReference type="Pfam" id="PF01243"/>
    </source>
</evidence>
<proteinExistence type="predicted"/>
<protein>
    <recommendedName>
        <fullName evidence="2">Pyridoxamine 5'-phosphate oxidase N-terminal domain-containing protein</fullName>
    </recommendedName>
</protein>
<reference evidence="3 4" key="1">
    <citation type="submission" date="2018-04" db="EMBL/GenBank/DDBJ databases">
        <authorList>
            <person name="Li J."/>
        </authorList>
    </citation>
    <scope>NUCLEOTIDE SEQUENCE [LARGE SCALE GENOMIC DNA]</scope>
    <source>
        <strain evidence="4">30A</strain>
    </source>
</reference>
<dbReference type="OrthoDB" id="157302at2"/>
<dbReference type="PANTHER" id="PTHR35176:SF6">
    <property type="entry name" value="HEME OXYGENASE HI_0854-RELATED"/>
    <property type="match status" value="1"/>
</dbReference>
<feature type="domain" description="Pyridoxamine 5'-phosphate oxidase N-terminal" evidence="2">
    <location>
        <begin position="43"/>
        <end position="168"/>
    </location>
</feature>
<evidence type="ECO:0000313" key="4">
    <source>
        <dbReference type="Proteomes" id="UP000244729"/>
    </source>
</evidence>
<dbReference type="InterPro" id="IPR012349">
    <property type="entry name" value="Split_barrel_FMN-bd"/>
</dbReference>
<dbReference type="GO" id="GO:0005829">
    <property type="term" value="C:cytosol"/>
    <property type="evidence" value="ECO:0007669"/>
    <property type="project" value="TreeGrafter"/>
</dbReference>
<keyword evidence="1" id="KW-0560">Oxidoreductase</keyword>
<name>A0A2S0WYH5_9MICO</name>
<dbReference type="PANTHER" id="PTHR35176">
    <property type="entry name" value="HEME OXYGENASE HI_0854-RELATED"/>
    <property type="match status" value="1"/>
</dbReference>
<gene>
    <name evidence="3" type="ORF">DCE93_12410</name>
</gene>
<evidence type="ECO:0000313" key="3">
    <source>
        <dbReference type="EMBL" id="AWB96351.1"/>
    </source>
</evidence>
<evidence type="ECO:0000256" key="1">
    <source>
        <dbReference type="ARBA" id="ARBA00023002"/>
    </source>
</evidence>
<dbReference type="InterPro" id="IPR052019">
    <property type="entry name" value="F420H2_bilvrd_red/Heme_oxyg"/>
</dbReference>
<dbReference type="SUPFAM" id="SSF50475">
    <property type="entry name" value="FMN-binding split barrel"/>
    <property type="match status" value="1"/>
</dbReference>
<dbReference type="AlphaFoldDB" id="A0A2S0WYH5"/>
<sequence length="170" mass="18877">MSSRSLGLTERRRRDDDLGRSAMADATLLTLDPSNDVHTRAIARLERERIAWFTSTSRSGFPHAVPVWYLWHEGAVVVLSEPAAVKVANAKRDPQVLVHLESGADEEQLTVLQGTVEVLDGAASEWITRIGEAYLAKYAADLPPLDLTLESMARRYSTVLRVTPVKLIAW</sequence>
<dbReference type="Gene3D" id="2.30.110.10">
    <property type="entry name" value="Electron Transport, Fmn-binding Protein, Chain A"/>
    <property type="match status" value="1"/>
</dbReference>
<dbReference type="EMBL" id="CP028913">
    <property type="protein sequence ID" value="AWB96351.1"/>
    <property type="molecule type" value="Genomic_DNA"/>
</dbReference>